<organism evidence="1 2">
    <name type="scientific">Aedes aegypti</name>
    <name type="common">Yellowfever mosquito</name>
    <name type="synonym">Culex aegypti</name>
    <dbReference type="NCBI Taxonomy" id="7159"/>
    <lineage>
        <taxon>Eukaryota</taxon>
        <taxon>Metazoa</taxon>
        <taxon>Ecdysozoa</taxon>
        <taxon>Arthropoda</taxon>
        <taxon>Hexapoda</taxon>
        <taxon>Insecta</taxon>
        <taxon>Pterygota</taxon>
        <taxon>Neoptera</taxon>
        <taxon>Endopterygota</taxon>
        <taxon>Diptera</taxon>
        <taxon>Nematocera</taxon>
        <taxon>Culicoidea</taxon>
        <taxon>Culicidae</taxon>
        <taxon>Culicinae</taxon>
        <taxon>Aedini</taxon>
        <taxon>Aedes</taxon>
        <taxon>Stegomyia</taxon>
    </lineage>
</organism>
<evidence type="ECO:0000313" key="2">
    <source>
        <dbReference type="Proteomes" id="UP000682892"/>
    </source>
</evidence>
<dbReference type="EMBL" id="CH477582">
    <property type="protein sequence ID" value="EAT38674.1"/>
    <property type="molecule type" value="Genomic_DNA"/>
</dbReference>
<dbReference type="Proteomes" id="UP000682892">
    <property type="component" value="Unassembled WGS sequence"/>
</dbReference>
<reference evidence="1" key="3">
    <citation type="submission" date="2012-09" db="EMBL/GenBank/DDBJ databases">
        <authorList>
            <consortium name="VectorBase"/>
        </authorList>
    </citation>
    <scope>NUCLEOTIDE SEQUENCE</scope>
    <source>
        <strain evidence="1">Liverpool</strain>
    </source>
</reference>
<gene>
    <name evidence="1" type="ORF">AaeL_AAEL009452</name>
</gene>
<dbReference type="AlphaFoldDB" id="Q16VS4"/>
<reference evidence="1" key="2">
    <citation type="journal article" date="2007" name="Science">
        <title>Genome sequence of Aedes aegypti, a major arbovirus vector.</title>
        <authorList>
            <person name="Nene V."/>
            <person name="Wortman J.R."/>
            <person name="Lawson D."/>
            <person name="Haas B."/>
            <person name="Kodira C."/>
            <person name="Tu Z.J."/>
            <person name="Loftus B."/>
            <person name="Xi Z."/>
            <person name="Megy K."/>
            <person name="Grabherr M."/>
            <person name="Ren Q."/>
            <person name="Zdobnov E.M."/>
            <person name="Lobo N.F."/>
            <person name="Campbell K.S."/>
            <person name="Brown S.E."/>
            <person name="Bonaldo M.F."/>
            <person name="Zhu J."/>
            <person name="Sinkins S.P."/>
            <person name="Hogenkamp D.G."/>
            <person name="Amedeo P."/>
            <person name="Arensburger P."/>
            <person name="Atkinson P.W."/>
            <person name="Bidwell S."/>
            <person name="Biedler J."/>
            <person name="Birney E."/>
            <person name="Bruggner R.V."/>
            <person name="Costas J."/>
            <person name="Coy M.R."/>
            <person name="Crabtree J."/>
            <person name="Crawford M."/>
            <person name="Debruyn B."/>
            <person name="Decaprio D."/>
            <person name="Eiglmeier K."/>
            <person name="Eisenstadt E."/>
            <person name="El-Dorry H."/>
            <person name="Gelbart W.M."/>
            <person name="Gomes S.L."/>
            <person name="Hammond M."/>
            <person name="Hannick L.I."/>
            <person name="Hogan J.R."/>
            <person name="Holmes M.H."/>
            <person name="Jaffe D."/>
            <person name="Johnston J.S."/>
            <person name="Kennedy R.C."/>
            <person name="Koo H."/>
            <person name="Kravitz S."/>
            <person name="Kriventseva E.V."/>
            <person name="Kulp D."/>
            <person name="Labutti K."/>
            <person name="Lee E."/>
            <person name="Li S."/>
            <person name="Lovin D.D."/>
            <person name="Mao C."/>
            <person name="Mauceli E."/>
            <person name="Menck C.F."/>
            <person name="Miller J.R."/>
            <person name="Montgomery P."/>
            <person name="Mori A."/>
            <person name="Nascimento A.L."/>
            <person name="Naveira H.F."/>
            <person name="Nusbaum C."/>
            <person name="O'leary S."/>
            <person name="Orvis J."/>
            <person name="Pertea M."/>
            <person name="Quesneville H."/>
            <person name="Reidenbach K.R."/>
            <person name="Rogers Y.H."/>
            <person name="Roth C.W."/>
            <person name="Schneider J.R."/>
            <person name="Schatz M."/>
            <person name="Shumway M."/>
            <person name="Stanke M."/>
            <person name="Stinson E.O."/>
            <person name="Tubio J.M."/>
            <person name="Vanzee J.P."/>
            <person name="Verjovski-Almeida S."/>
            <person name="Werner D."/>
            <person name="White O."/>
            <person name="Wyder S."/>
            <person name="Zeng Q."/>
            <person name="Zhao Q."/>
            <person name="Zhao Y."/>
            <person name="Hill C.A."/>
            <person name="Raikhel A.S."/>
            <person name="Soares M.B."/>
            <person name="Knudson D.L."/>
            <person name="Lee N.H."/>
            <person name="Galagan J."/>
            <person name="Salzberg S.L."/>
            <person name="Paulsen I.T."/>
            <person name="Dimopoulos G."/>
            <person name="Collins F.H."/>
            <person name="Birren B."/>
            <person name="Fraser-Liggett C.M."/>
            <person name="Severson D.W."/>
        </authorList>
    </citation>
    <scope>NUCLEOTIDE SEQUENCE [LARGE SCALE GENOMIC DNA]</scope>
    <source>
        <strain evidence="1">Liverpool</strain>
    </source>
</reference>
<reference evidence="1" key="1">
    <citation type="submission" date="2005-10" db="EMBL/GenBank/DDBJ databases">
        <authorList>
            <person name="Loftus B.J."/>
            <person name="Nene V.M."/>
            <person name="Hannick L.I."/>
            <person name="Bidwell S."/>
            <person name="Haas B."/>
            <person name="Amedeo P."/>
            <person name="Orvis J."/>
            <person name="Wortman J.R."/>
            <person name="White O.R."/>
            <person name="Salzberg S."/>
            <person name="Shumway M."/>
            <person name="Koo H."/>
            <person name="Zhao Y."/>
            <person name="Holmes M."/>
            <person name="Miller J."/>
            <person name="Schatz M."/>
            <person name="Pop M."/>
            <person name="Pai G."/>
            <person name="Utterback T."/>
            <person name="Rogers Y.-H."/>
            <person name="Kravitz S."/>
            <person name="Fraser C.M."/>
        </authorList>
    </citation>
    <scope>NUCLEOTIDE SEQUENCE</scope>
    <source>
        <strain evidence="1">Liverpool</strain>
    </source>
</reference>
<dbReference type="HOGENOM" id="CLU_1620391_0_0_1"/>
<evidence type="ECO:0000313" key="1">
    <source>
        <dbReference type="EMBL" id="EAT38674.1"/>
    </source>
</evidence>
<accession>Q16VS4</accession>
<protein>
    <submittedName>
        <fullName evidence="1">AAEL009452-PA</fullName>
    </submittedName>
</protein>
<name>Q16VS4_AEDAE</name>
<dbReference type="PaxDb" id="7159-AAEL009452-PA"/>
<proteinExistence type="predicted"/>
<sequence length="164" mass="18218">MVLHLFGERNGQDFPVDVYHVHVVLPRVCVHVPVSKLLQHGQLGRIVRVTILEQLVQCHQMFERDRWEFLAGCLLAARLGRVTRVTNAIEVVHGERLAPFVIGVLDGQGSVGDLNLLVRCYGSEGDELELVKMDGRKRVRVAGMVTDGSNREELVGEVLSGSND</sequence>